<feature type="compositionally biased region" description="Polar residues" evidence="8">
    <location>
        <begin position="225"/>
        <end position="234"/>
    </location>
</feature>
<keyword evidence="4 7" id="KW-0808">Transferase</keyword>
<dbReference type="UniPathway" id="UPA00056">
    <property type="reaction ID" value="UER00093"/>
</dbReference>
<dbReference type="InterPro" id="IPR001228">
    <property type="entry name" value="IspD"/>
</dbReference>
<keyword evidence="6 7" id="KW-0414">Isoprene biosynthesis</keyword>
<feature type="compositionally biased region" description="Basic and acidic residues" evidence="8">
    <location>
        <begin position="202"/>
        <end position="223"/>
    </location>
</feature>
<dbReference type="Gene3D" id="3.90.550.10">
    <property type="entry name" value="Spore Coat Polysaccharide Biosynthesis Protein SpsA, Chain A"/>
    <property type="match status" value="1"/>
</dbReference>
<name>J1HJC7_9ACTO</name>
<evidence type="ECO:0000313" key="10">
    <source>
        <dbReference type="Proteomes" id="UP000002941"/>
    </source>
</evidence>
<evidence type="ECO:0000256" key="1">
    <source>
        <dbReference type="ARBA" id="ARBA00001282"/>
    </source>
</evidence>
<evidence type="ECO:0000256" key="7">
    <source>
        <dbReference type="HAMAP-Rule" id="MF_00108"/>
    </source>
</evidence>
<comment type="similarity">
    <text evidence="3 7">Belongs to the IspD/TarI cytidylyltransferase family. IspD subfamily.</text>
</comment>
<proteinExistence type="inferred from homology"/>
<dbReference type="Proteomes" id="UP000002941">
    <property type="component" value="Unassembled WGS sequence"/>
</dbReference>
<dbReference type="HAMAP" id="MF_00108">
    <property type="entry name" value="IspD"/>
    <property type="match status" value="1"/>
</dbReference>
<dbReference type="GO" id="GO:0019288">
    <property type="term" value="P:isopentenyl diphosphate biosynthetic process, methylerythritol 4-phosphate pathway"/>
    <property type="evidence" value="ECO:0007669"/>
    <property type="project" value="UniProtKB-UniRule"/>
</dbReference>
<dbReference type="EMBL" id="AKFT01000085">
    <property type="protein sequence ID" value="EJF46005.1"/>
    <property type="molecule type" value="Genomic_DNA"/>
</dbReference>
<reference evidence="9 10" key="1">
    <citation type="submission" date="2012-05" db="EMBL/GenBank/DDBJ databases">
        <authorList>
            <person name="Harkins D.M."/>
            <person name="Madupu R."/>
            <person name="Durkin A.S."/>
            <person name="Torralba M."/>
            <person name="Methe B."/>
            <person name="Sutton G.G."/>
            <person name="Nelson K.E."/>
        </authorList>
    </citation>
    <scope>NUCLEOTIDE SEQUENCE [LARGE SCALE GENOMIC DNA]</scope>
    <source>
        <strain evidence="9 10">F0489</strain>
    </source>
</reference>
<evidence type="ECO:0000256" key="4">
    <source>
        <dbReference type="ARBA" id="ARBA00022679"/>
    </source>
</evidence>
<dbReference type="GO" id="GO:0050518">
    <property type="term" value="F:2-C-methyl-D-erythritol 4-phosphate cytidylyltransferase activity"/>
    <property type="evidence" value="ECO:0007669"/>
    <property type="project" value="UniProtKB-UniRule"/>
</dbReference>
<dbReference type="InterPro" id="IPR034683">
    <property type="entry name" value="IspD/TarI"/>
</dbReference>
<dbReference type="OrthoDB" id="9802561at2"/>
<protein>
    <recommendedName>
        <fullName evidence="7">2-C-methyl-D-erythritol 4-phosphate cytidylyltransferase</fullName>
        <ecNumber evidence="7">2.7.7.60</ecNumber>
    </recommendedName>
    <alternativeName>
        <fullName evidence="7">4-diphosphocytidyl-2C-methyl-D-erythritol synthase</fullName>
    </alternativeName>
    <alternativeName>
        <fullName evidence="7">MEP cytidylyltransferase</fullName>
        <shortName evidence="7">MCT</shortName>
    </alternativeName>
</protein>
<comment type="pathway">
    <text evidence="2 7">Isoprenoid biosynthesis; isopentenyl diphosphate biosynthesis via DXP pathway; isopentenyl diphosphate from 1-deoxy-D-xylulose 5-phosphate: step 2/6.</text>
</comment>
<dbReference type="Pfam" id="PF01128">
    <property type="entry name" value="IspD"/>
    <property type="match status" value="2"/>
</dbReference>
<keyword evidence="5 7" id="KW-0548">Nucleotidyltransferase</keyword>
<organism evidence="9 10">
    <name type="scientific">Actinomyces massiliensis F0489</name>
    <dbReference type="NCBI Taxonomy" id="1125718"/>
    <lineage>
        <taxon>Bacteria</taxon>
        <taxon>Bacillati</taxon>
        <taxon>Actinomycetota</taxon>
        <taxon>Actinomycetes</taxon>
        <taxon>Actinomycetales</taxon>
        <taxon>Actinomycetaceae</taxon>
        <taxon>Actinomyces</taxon>
    </lineage>
</organism>
<feature type="site" description="Positions MEP for the nucleophilic attack" evidence="7">
    <location>
        <position position="255"/>
    </location>
</feature>
<dbReference type="InterPro" id="IPR029044">
    <property type="entry name" value="Nucleotide-diphossugar_trans"/>
</dbReference>
<keyword evidence="10" id="KW-1185">Reference proteome</keyword>
<gene>
    <name evidence="7" type="primary">ispD</name>
    <name evidence="9" type="ORF">HMPREF1318_0970</name>
</gene>
<dbReference type="PROSITE" id="PS01295">
    <property type="entry name" value="ISPD"/>
    <property type="match status" value="1"/>
</dbReference>
<comment type="caution">
    <text evidence="9">The sequence shown here is derived from an EMBL/GenBank/DDBJ whole genome shotgun (WGS) entry which is preliminary data.</text>
</comment>
<feature type="site" description="Positions MEP for the nucleophilic attack" evidence="7">
    <location>
        <position position="315"/>
    </location>
</feature>
<sequence>MPEPGRADGASGTAGAFSGRTGDAGDADDVAQGGPGSPGGKDAQGSQDGGVVAVLTAAGSGTRLGASGPKALVEIAGESLVRRAARGLLSAGVVRHVVVTAPAEYLDRFEAEVAGITEVAGLDGPGVSGTIEVVPGSPDSRQASVALGLAAALAAHPDAAVVLVHDAARALTPPEVVRRVVAAVRAGHDAVVPALPVTDTVKEVAGPDRSRSHRSESGHHETGLYHSTSSSDRSGAQRGRGAGVQIESVVGTPDRSRLRAVQTPQGFAAAALVAAHRLGADRAADEARSASDDAGLIEAAGGGVVVVEGDPLAMKVTTPVDLALADVLAAARQLP</sequence>
<dbReference type="InterPro" id="IPR018294">
    <property type="entry name" value="ISPD_synthase_CS"/>
</dbReference>
<feature type="site" description="Transition state stabilizer" evidence="7">
    <location>
        <position position="63"/>
    </location>
</feature>
<feature type="region of interest" description="Disordered" evidence="8">
    <location>
        <begin position="1"/>
        <end position="47"/>
    </location>
</feature>
<evidence type="ECO:0000256" key="5">
    <source>
        <dbReference type="ARBA" id="ARBA00022695"/>
    </source>
</evidence>
<feature type="region of interest" description="Disordered" evidence="8">
    <location>
        <begin position="202"/>
        <end position="244"/>
    </location>
</feature>
<comment type="function">
    <text evidence="7">Catalyzes the formation of 4-diphosphocytidyl-2-C-methyl-D-erythritol from CTP and 2-C-methyl-D-erythritol 4-phosphate (MEP).</text>
</comment>
<dbReference type="PATRIC" id="fig|1125718.3.peg.1149"/>
<dbReference type="AlphaFoldDB" id="J1HJC7"/>
<evidence type="ECO:0000256" key="2">
    <source>
        <dbReference type="ARBA" id="ARBA00004787"/>
    </source>
</evidence>
<accession>J1HJC7</accession>
<dbReference type="PANTHER" id="PTHR32125">
    <property type="entry name" value="2-C-METHYL-D-ERYTHRITOL 4-PHOSPHATE CYTIDYLYLTRANSFERASE, CHLOROPLASTIC"/>
    <property type="match status" value="1"/>
</dbReference>
<dbReference type="PANTHER" id="PTHR32125:SF4">
    <property type="entry name" value="2-C-METHYL-D-ERYTHRITOL 4-PHOSPHATE CYTIDYLYLTRANSFERASE, CHLOROPLASTIC"/>
    <property type="match status" value="1"/>
</dbReference>
<feature type="site" description="Transition state stabilizer" evidence="7">
    <location>
        <position position="70"/>
    </location>
</feature>
<evidence type="ECO:0000256" key="3">
    <source>
        <dbReference type="ARBA" id="ARBA00009789"/>
    </source>
</evidence>
<dbReference type="InterPro" id="IPR050088">
    <property type="entry name" value="IspD/TarI_cytidylyltransf_bact"/>
</dbReference>
<evidence type="ECO:0000256" key="6">
    <source>
        <dbReference type="ARBA" id="ARBA00023229"/>
    </source>
</evidence>
<comment type="catalytic activity">
    <reaction evidence="1 7">
        <text>2-C-methyl-D-erythritol 4-phosphate + CTP + H(+) = 4-CDP-2-C-methyl-D-erythritol + diphosphate</text>
        <dbReference type="Rhea" id="RHEA:13429"/>
        <dbReference type="ChEBI" id="CHEBI:15378"/>
        <dbReference type="ChEBI" id="CHEBI:33019"/>
        <dbReference type="ChEBI" id="CHEBI:37563"/>
        <dbReference type="ChEBI" id="CHEBI:57823"/>
        <dbReference type="ChEBI" id="CHEBI:58262"/>
        <dbReference type="EC" id="2.7.7.60"/>
    </reaction>
</comment>
<dbReference type="EC" id="2.7.7.60" evidence="7"/>
<dbReference type="eggNOG" id="COG1211">
    <property type="taxonomic scope" value="Bacteria"/>
</dbReference>
<evidence type="ECO:0000313" key="9">
    <source>
        <dbReference type="EMBL" id="EJF46005.1"/>
    </source>
</evidence>
<evidence type="ECO:0000256" key="8">
    <source>
        <dbReference type="SAM" id="MobiDB-lite"/>
    </source>
</evidence>
<dbReference type="RefSeq" id="WP_008731096.1">
    <property type="nucleotide sequence ID" value="NZ_AKFT01000085.1"/>
</dbReference>
<dbReference type="SUPFAM" id="SSF53448">
    <property type="entry name" value="Nucleotide-diphospho-sugar transferases"/>
    <property type="match status" value="1"/>
</dbReference>